<proteinExistence type="predicted"/>
<accession>A0A8C9RD38</accession>
<sequence>PSFCLWRAVLNPDNNVCLTGIQPQGERRKGKCVSGMLGGSGKRHTCVVDSNACLPSLLCDRIDSVWSPSP</sequence>
<reference evidence="1" key="3">
    <citation type="submission" date="2025-09" db="UniProtKB">
        <authorList>
            <consortium name="Ensembl"/>
        </authorList>
    </citation>
    <scope>IDENTIFICATION</scope>
</reference>
<dbReference type="Proteomes" id="UP000694397">
    <property type="component" value="Chromosome 2"/>
</dbReference>
<reference evidence="1" key="2">
    <citation type="submission" date="2025-08" db="UniProtKB">
        <authorList>
            <consortium name="Ensembl"/>
        </authorList>
    </citation>
    <scope>IDENTIFICATION</scope>
</reference>
<protein>
    <submittedName>
        <fullName evidence="1">Uncharacterized protein</fullName>
    </submittedName>
</protein>
<name>A0A8C9RD38_SCLFO</name>
<evidence type="ECO:0000313" key="2">
    <source>
        <dbReference type="Proteomes" id="UP000694397"/>
    </source>
</evidence>
<keyword evidence="2" id="KW-1185">Reference proteome</keyword>
<organism evidence="1 2">
    <name type="scientific">Scleropages formosus</name>
    <name type="common">Asian bonytongue</name>
    <name type="synonym">Osteoglossum formosum</name>
    <dbReference type="NCBI Taxonomy" id="113540"/>
    <lineage>
        <taxon>Eukaryota</taxon>
        <taxon>Metazoa</taxon>
        <taxon>Chordata</taxon>
        <taxon>Craniata</taxon>
        <taxon>Vertebrata</taxon>
        <taxon>Euteleostomi</taxon>
        <taxon>Actinopterygii</taxon>
        <taxon>Neopterygii</taxon>
        <taxon>Teleostei</taxon>
        <taxon>Osteoglossocephala</taxon>
        <taxon>Osteoglossomorpha</taxon>
        <taxon>Osteoglossiformes</taxon>
        <taxon>Osteoglossidae</taxon>
        <taxon>Scleropages</taxon>
    </lineage>
</organism>
<evidence type="ECO:0000313" key="1">
    <source>
        <dbReference type="Ensembl" id="ENSSFOP00015016291.2"/>
    </source>
</evidence>
<dbReference type="Ensembl" id="ENSSFOT00015016478.2">
    <property type="protein sequence ID" value="ENSSFOP00015016291.2"/>
    <property type="gene ID" value="ENSSFOG00015010496.2"/>
</dbReference>
<reference evidence="1 2" key="1">
    <citation type="submission" date="2019-04" db="EMBL/GenBank/DDBJ databases">
        <authorList>
            <consortium name="Wellcome Sanger Institute Data Sharing"/>
        </authorList>
    </citation>
    <scope>NUCLEOTIDE SEQUENCE [LARGE SCALE GENOMIC DNA]</scope>
</reference>
<dbReference type="AlphaFoldDB" id="A0A8C9RD38"/>